<evidence type="ECO:0000256" key="2">
    <source>
        <dbReference type="SAM" id="SignalP"/>
    </source>
</evidence>
<keyword evidence="4" id="KW-1185">Reference proteome</keyword>
<dbReference type="STRING" id="387005.A0A183HDX7"/>
<dbReference type="InterPro" id="IPR018487">
    <property type="entry name" value="Hemopexin-like_repeat"/>
</dbReference>
<evidence type="ECO:0000313" key="3">
    <source>
        <dbReference type="EMBL" id="OZC11722.1"/>
    </source>
</evidence>
<dbReference type="PROSITE" id="PS51642">
    <property type="entry name" value="HEMOPEXIN_2"/>
    <property type="match status" value="1"/>
</dbReference>
<keyword evidence="2" id="KW-0732">Signal</keyword>
<dbReference type="AlphaFoldDB" id="A0A183HDX7"/>
<dbReference type="Proteomes" id="UP000242913">
    <property type="component" value="Unassembled WGS sequence"/>
</dbReference>
<dbReference type="OrthoDB" id="406838at2759"/>
<dbReference type="EMBL" id="KZ269979">
    <property type="protein sequence ID" value="OZC11722.1"/>
    <property type="molecule type" value="Genomic_DNA"/>
</dbReference>
<accession>A0A183HDX7</accession>
<organism evidence="5">
    <name type="scientific">Onchocerca flexuosa</name>
    <dbReference type="NCBI Taxonomy" id="387005"/>
    <lineage>
        <taxon>Eukaryota</taxon>
        <taxon>Metazoa</taxon>
        <taxon>Ecdysozoa</taxon>
        <taxon>Nematoda</taxon>
        <taxon>Chromadorea</taxon>
        <taxon>Rhabditida</taxon>
        <taxon>Spirurina</taxon>
        <taxon>Spiruromorpha</taxon>
        <taxon>Filarioidea</taxon>
        <taxon>Onchocercidae</taxon>
        <taxon>Onchocerca</taxon>
    </lineage>
</organism>
<reference evidence="5" key="2">
    <citation type="submission" date="2016-06" db="UniProtKB">
        <authorList>
            <consortium name="WormBaseParasite"/>
        </authorList>
    </citation>
    <scope>IDENTIFICATION</scope>
</reference>
<evidence type="ECO:0000313" key="5">
    <source>
        <dbReference type="WBParaSite" id="OFLC_0000568801-mRNA-1"/>
    </source>
</evidence>
<evidence type="ECO:0000256" key="1">
    <source>
        <dbReference type="PROSITE-ProRule" id="PRU01011"/>
    </source>
</evidence>
<dbReference type="Pfam" id="PF00045">
    <property type="entry name" value="Hemopexin"/>
    <property type="match status" value="1"/>
</dbReference>
<protein>
    <submittedName>
        <fullName evidence="3 5">Hemopexin</fullName>
    </submittedName>
</protein>
<evidence type="ECO:0000313" key="4">
    <source>
        <dbReference type="Proteomes" id="UP000242913"/>
    </source>
</evidence>
<reference evidence="3 4" key="1">
    <citation type="submission" date="2015-12" db="EMBL/GenBank/DDBJ databases">
        <title>Draft genome of the nematode, Onchocerca flexuosa.</title>
        <authorList>
            <person name="Mitreva M."/>
        </authorList>
    </citation>
    <scope>NUCLEOTIDE SEQUENCE [LARGE SCALE GENOMIC DNA]</scope>
    <source>
        <strain evidence="3">Red Deer</strain>
    </source>
</reference>
<sequence length="239" mass="27577">MLIQLLQFISITCYVAEAHLPFPIPSKPELKEGCNSKDCQNDQKSVSIAALQNYRCPKKIDSATEVSGKLYIFSDDKVWIFKNRKPKMVTRIDKIFPAGPSYVNVSVSIKDQTYLIKDRTVFAFSNDKNTFTLRKEWPKMLQHRVLFFPQAAFPIKNGSSILVSGNVFATYDLKHNTVSLIYDLETYYPNLPENFRAGIPFPSGQFKTYHLLDAHNLYEYDMKTKKIIFAQPLKTYFLC</sequence>
<dbReference type="Gene3D" id="2.110.10.10">
    <property type="entry name" value="Hemopexin-like domain"/>
    <property type="match status" value="1"/>
</dbReference>
<dbReference type="SMART" id="SM00120">
    <property type="entry name" value="HX"/>
    <property type="match status" value="2"/>
</dbReference>
<dbReference type="SUPFAM" id="SSF50923">
    <property type="entry name" value="Hemopexin-like domain"/>
    <property type="match status" value="1"/>
</dbReference>
<dbReference type="InterPro" id="IPR036375">
    <property type="entry name" value="Hemopexin-like_dom_sf"/>
</dbReference>
<feature type="signal peptide" evidence="2">
    <location>
        <begin position="1"/>
        <end position="18"/>
    </location>
</feature>
<feature type="repeat" description="Hemopexin" evidence="1">
    <location>
        <begin position="57"/>
        <end position="99"/>
    </location>
</feature>
<feature type="chain" id="PRO_5008150282" evidence="2">
    <location>
        <begin position="19"/>
        <end position="239"/>
    </location>
</feature>
<proteinExistence type="predicted"/>
<name>A0A183HDX7_9BILA</name>
<gene>
    <name evidence="3" type="ORF">X798_00902</name>
</gene>
<dbReference type="WBParaSite" id="OFLC_0000568801-mRNA-1">
    <property type="protein sequence ID" value="OFLC_0000568801-mRNA-1"/>
    <property type="gene ID" value="OFLC_0000568801"/>
</dbReference>